<feature type="transmembrane region" description="Helical" evidence="1">
    <location>
        <begin position="158"/>
        <end position="177"/>
    </location>
</feature>
<feature type="transmembrane region" description="Helical" evidence="1">
    <location>
        <begin position="37"/>
        <end position="57"/>
    </location>
</feature>
<protein>
    <submittedName>
        <fullName evidence="3">Fatty acid desaturase</fullName>
    </submittedName>
</protein>
<keyword evidence="1" id="KW-0472">Membrane</keyword>
<dbReference type="RefSeq" id="WP_338605901.1">
    <property type="nucleotide sequence ID" value="NZ_AP028679.1"/>
</dbReference>
<dbReference type="InterPro" id="IPR012171">
    <property type="entry name" value="Fatty_acid_desaturase"/>
</dbReference>
<feature type="transmembrane region" description="Helical" evidence="1">
    <location>
        <begin position="225"/>
        <end position="244"/>
    </location>
</feature>
<dbReference type="PANTHER" id="PTHR19353">
    <property type="entry name" value="FATTY ACID DESATURASE 2"/>
    <property type="match status" value="1"/>
</dbReference>
<keyword evidence="1" id="KW-0812">Transmembrane</keyword>
<feature type="transmembrane region" description="Helical" evidence="1">
    <location>
        <begin position="63"/>
        <end position="83"/>
    </location>
</feature>
<feature type="transmembrane region" description="Helical" evidence="1">
    <location>
        <begin position="198"/>
        <end position="219"/>
    </location>
</feature>
<dbReference type="Proteomes" id="UP001366166">
    <property type="component" value="Chromosome"/>
</dbReference>
<accession>A0AAU9ECD5</accession>
<dbReference type="InterPro" id="IPR005804">
    <property type="entry name" value="FA_desaturase_dom"/>
</dbReference>
<sequence length="353" mass="40711">MEFGKDKTFETDLRQRVNQYFQQGDGQSKAGNWRLHLKAAIILTCFAISYVLLVFVAENIWQGLPLVVLLGLFTACIGFNIAHDAGHKAFSKTSWVNDVMAKTMDLVGGSSYMWYWKHVVIHHRYVNITGYDTDIDLGVLGRLSPHQTWHPYYRWQHFYLWFVYGFLAIQWEFVGDFQKMILGGVGKHRFPRPTTGDLVVLIAGKVVFFGWALLIPWIFHPWYVVLFYYAIGVLVLGGSISIIFQLPHCVSEADFPLPRPDTAQIEEPWAVHQVRVTLDYARRNPIVGWLFGGLNFHKEHHLFPTISHIHYPAISSIVEKACKDHGLQYKEHKTLLSGIAAHYRWLRKMGQPD</sequence>
<gene>
    <name evidence="3" type="ORF">FAK_12480</name>
</gene>
<dbReference type="AlphaFoldDB" id="A0AAU9ECD5"/>
<evidence type="ECO:0000313" key="3">
    <source>
        <dbReference type="EMBL" id="BEQ14182.1"/>
    </source>
</evidence>
<dbReference type="Pfam" id="PF00487">
    <property type="entry name" value="FA_desaturase"/>
    <property type="match status" value="1"/>
</dbReference>
<keyword evidence="1" id="KW-1133">Transmembrane helix</keyword>
<dbReference type="PIRSF" id="PIRSF015921">
    <property type="entry name" value="FA_sphinglp_des"/>
    <property type="match status" value="1"/>
</dbReference>
<dbReference type="KEGG" id="dmp:FAK_12480"/>
<evidence type="ECO:0000259" key="2">
    <source>
        <dbReference type="Pfam" id="PF00487"/>
    </source>
</evidence>
<dbReference type="CDD" id="cd03506">
    <property type="entry name" value="Delta6-FADS-like"/>
    <property type="match status" value="1"/>
</dbReference>
<reference evidence="4" key="1">
    <citation type="journal article" date="2023" name="Arch. Microbiol.">
        <title>Desulfoferula mesophilus gen. nov. sp. nov., a mesophilic sulfate-reducing bacterium isolated from a brackish lake sediment.</title>
        <authorList>
            <person name="Watanabe T."/>
            <person name="Yabe T."/>
            <person name="Tsuji J.M."/>
            <person name="Fukui M."/>
        </authorList>
    </citation>
    <scope>NUCLEOTIDE SEQUENCE [LARGE SCALE GENOMIC DNA]</scope>
    <source>
        <strain evidence="4">12FAK</strain>
    </source>
</reference>
<name>A0AAU9ECD5_9BACT</name>
<keyword evidence="4" id="KW-1185">Reference proteome</keyword>
<dbReference type="GO" id="GO:0016717">
    <property type="term" value="F:oxidoreductase activity, acting on paired donors, with oxidation of a pair of donors resulting in the reduction of molecular oxygen to two molecules of water"/>
    <property type="evidence" value="ECO:0007669"/>
    <property type="project" value="TreeGrafter"/>
</dbReference>
<proteinExistence type="predicted"/>
<organism evidence="3 4">
    <name type="scientific">Desulfoferula mesophila</name>
    <dbReference type="NCBI Taxonomy" id="3058419"/>
    <lineage>
        <taxon>Bacteria</taxon>
        <taxon>Pseudomonadati</taxon>
        <taxon>Thermodesulfobacteriota</taxon>
        <taxon>Desulfarculia</taxon>
        <taxon>Desulfarculales</taxon>
        <taxon>Desulfarculaceae</taxon>
        <taxon>Desulfoferula</taxon>
    </lineage>
</organism>
<dbReference type="GO" id="GO:0016020">
    <property type="term" value="C:membrane"/>
    <property type="evidence" value="ECO:0007669"/>
    <property type="project" value="TreeGrafter"/>
</dbReference>
<dbReference type="EMBL" id="AP028679">
    <property type="protein sequence ID" value="BEQ14182.1"/>
    <property type="molecule type" value="Genomic_DNA"/>
</dbReference>
<evidence type="ECO:0000256" key="1">
    <source>
        <dbReference type="SAM" id="Phobius"/>
    </source>
</evidence>
<dbReference type="PANTHER" id="PTHR19353:SF19">
    <property type="entry name" value="DELTA(5) FATTY ACID DESATURASE C-RELATED"/>
    <property type="match status" value="1"/>
</dbReference>
<feature type="domain" description="Fatty acid desaturase" evidence="2">
    <location>
        <begin position="61"/>
        <end position="331"/>
    </location>
</feature>
<dbReference type="GO" id="GO:0008610">
    <property type="term" value="P:lipid biosynthetic process"/>
    <property type="evidence" value="ECO:0007669"/>
    <property type="project" value="UniProtKB-ARBA"/>
</dbReference>
<evidence type="ECO:0000313" key="4">
    <source>
        <dbReference type="Proteomes" id="UP001366166"/>
    </source>
</evidence>